<comment type="catalytic activity">
    <reaction evidence="14">
        <text>2'-deoxyribonucleotide-(2'-deoxyribose 5'-phosphate)-2'-deoxyribonucleotide-DNA = a 3'-end 2'-deoxyribonucleotide-(2,3-dehydro-2,3-deoxyribose 5'-phosphate)-DNA + a 5'-end 5'-phospho-2'-deoxyribonucleoside-DNA + H(+)</text>
        <dbReference type="Rhea" id="RHEA:66592"/>
        <dbReference type="Rhea" id="RHEA-COMP:13180"/>
        <dbReference type="Rhea" id="RHEA-COMP:16897"/>
        <dbReference type="Rhea" id="RHEA-COMP:17067"/>
        <dbReference type="ChEBI" id="CHEBI:15378"/>
        <dbReference type="ChEBI" id="CHEBI:136412"/>
        <dbReference type="ChEBI" id="CHEBI:157695"/>
        <dbReference type="ChEBI" id="CHEBI:167181"/>
        <dbReference type="EC" id="4.2.99.18"/>
    </reaction>
</comment>
<evidence type="ECO:0000313" key="18">
    <source>
        <dbReference type="EMBL" id="AKJ94095.1"/>
    </source>
</evidence>
<evidence type="ECO:0000256" key="9">
    <source>
        <dbReference type="ARBA" id="ARBA00023125"/>
    </source>
</evidence>
<evidence type="ECO:0000313" key="19">
    <source>
        <dbReference type="Proteomes" id="UP000064201"/>
    </source>
</evidence>
<evidence type="ECO:0000256" key="14">
    <source>
        <dbReference type="ARBA" id="ARBA00044632"/>
    </source>
</evidence>
<dbReference type="Pfam" id="PF01149">
    <property type="entry name" value="Fapy_DNA_glyco"/>
    <property type="match status" value="1"/>
</dbReference>
<evidence type="ECO:0000256" key="11">
    <source>
        <dbReference type="ARBA" id="ARBA00023239"/>
    </source>
</evidence>
<accession>A0A0G3FYM5</accession>
<dbReference type="GO" id="GO:0140078">
    <property type="term" value="F:class I DNA-(apurinic or apyrimidinic site) endonuclease activity"/>
    <property type="evidence" value="ECO:0007669"/>
    <property type="project" value="UniProtKB-EC"/>
</dbReference>
<dbReference type="PANTHER" id="PTHR42697">
    <property type="entry name" value="ENDONUCLEASE 8"/>
    <property type="match status" value="1"/>
</dbReference>
<dbReference type="InterPro" id="IPR035937">
    <property type="entry name" value="FPG_N"/>
</dbReference>
<dbReference type="SMART" id="SM01232">
    <property type="entry name" value="H2TH"/>
    <property type="match status" value="1"/>
</dbReference>
<dbReference type="EMBL" id="CP011367">
    <property type="protein sequence ID" value="AKJ94095.1"/>
    <property type="molecule type" value="Genomic_DNA"/>
</dbReference>
<evidence type="ECO:0000256" key="8">
    <source>
        <dbReference type="ARBA" id="ARBA00022833"/>
    </source>
</evidence>
<dbReference type="PROSITE" id="PS51068">
    <property type="entry name" value="FPG_CAT"/>
    <property type="match status" value="1"/>
</dbReference>
<dbReference type="PATRIC" id="fig|106634.4.peg.272"/>
<dbReference type="GO" id="GO:0006284">
    <property type="term" value="P:base-excision repair"/>
    <property type="evidence" value="ECO:0007669"/>
    <property type="project" value="InterPro"/>
</dbReference>
<evidence type="ECO:0000256" key="5">
    <source>
        <dbReference type="ARBA" id="ARBA00022763"/>
    </source>
</evidence>
<dbReference type="GO" id="GO:0003684">
    <property type="term" value="F:damaged DNA binding"/>
    <property type="evidence" value="ECO:0007669"/>
    <property type="project" value="InterPro"/>
</dbReference>
<dbReference type="AlphaFoldDB" id="A0A0G3FYM5"/>
<dbReference type="InterPro" id="IPR010979">
    <property type="entry name" value="Ribosomal_uS13-like_H2TH"/>
</dbReference>
<dbReference type="InterPro" id="IPR000214">
    <property type="entry name" value="Znf_DNA_glyclase/AP_lyase"/>
</dbReference>
<dbReference type="Gene3D" id="3.20.190.10">
    <property type="entry name" value="MutM-like, N-terminal"/>
    <property type="match status" value="1"/>
</dbReference>
<feature type="domain" description="FPG-type" evidence="16">
    <location>
        <begin position="234"/>
        <end position="270"/>
    </location>
</feature>
<dbReference type="SMART" id="SM00898">
    <property type="entry name" value="Fapy_DNA_glyco"/>
    <property type="match status" value="1"/>
</dbReference>
<dbReference type="Pfam" id="PF06831">
    <property type="entry name" value="H2TH"/>
    <property type="match status" value="1"/>
</dbReference>
<evidence type="ECO:0000256" key="13">
    <source>
        <dbReference type="ARBA" id="ARBA00023295"/>
    </source>
</evidence>
<proteinExistence type="inferred from homology"/>
<keyword evidence="11 18" id="KW-0456">Lyase</keyword>
<sequence>MPEGDTIHKLAAALRPVLEGATLTAVATRTRRGDPLLEHGAMTAGTVQARGKHLLLDLAAADGRPWQLRTHLGMYGTWHQYAPGVAWHKPASSAWAILSLPERVLVCFHPRELQWRPRTAGAADVPRLDARVGPDLLDPAIDLDAVVMRVRTVADPARPILDVLLDQSLAAGIGNIYKSEVLFLQGCHPLWPLGQVSQRVLAGLYRDAERLLRRNLKPGPRITRERAEEGAFLNVYGRRGEPCRQCGAPVEYALLGEHGRSTYWCPVCQPREPSA</sequence>
<dbReference type="InterPro" id="IPR010663">
    <property type="entry name" value="Znf_FPG/IleRS"/>
</dbReference>
<dbReference type="InterPro" id="IPR015887">
    <property type="entry name" value="DNA_glyclase_Znf_dom_DNA_BS"/>
</dbReference>
<dbReference type="STRING" id="106634.TVD_01330"/>
<dbReference type="OrthoDB" id="9800855at2"/>
<dbReference type="PROSITE" id="PS01242">
    <property type="entry name" value="ZF_FPG_1"/>
    <property type="match status" value="1"/>
</dbReference>
<dbReference type="Proteomes" id="UP000064201">
    <property type="component" value="Chromosome"/>
</dbReference>
<evidence type="ECO:0000259" key="17">
    <source>
        <dbReference type="PROSITE" id="PS51068"/>
    </source>
</evidence>
<organism evidence="18 19">
    <name type="scientific">Thioalkalivibrio versutus</name>
    <dbReference type="NCBI Taxonomy" id="106634"/>
    <lineage>
        <taxon>Bacteria</taxon>
        <taxon>Pseudomonadati</taxon>
        <taxon>Pseudomonadota</taxon>
        <taxon>Gammaproteobacteria</taxon>
        <taxon>Chromatiales</taxon>
        <taxon>Ectothiorhodospiraceae</taxon>
        <taxon>Thioalkalivibrio</taxon>
    </lineage>
</organism>
<reference evidence="18 19" key="1">
    <citation type="submission" date="2015-04" db="EMBL/GenBank/DDBJ databases">
        <title>Complete Sequence for the Genome of the Thioalkalivibrio versutus D301.</title>
        <authorList>
            <person name="Mu T."/>
            <person name="Zhou J."/>
            <person name="Xu X."/>
        </authorList>
    </citation>
    <scope>NUCLEOTIDE SEQUENCE [LARGE SCALE GENOMIC DNA]</scope>
    <source>
        <strain evidence="18 19">D301</strain>
    </source>
</reference>
<comment type="cofactor">
    <cofactor evidence="1">
        <name>Zn(2+)</name>
        <dbReference type="ChEBI" id="CHEBI:29105"/>
    </cofactor>
</comment>
<keyword evidence="4" id="KW-0479">Metal-binding</keyword>
<keyword evidence="7" id="KW-0378">Hydrolase</keyword>
<keyword evidence="6 15" id="KW-0863">Zinc-finger</keyword>
<feature type="domain" description="Formamidopyrimidine-DNA glycosylase catalytic" evidence="17">
    <location>
        <begin position="2"/>
        <end position="78"/>
    </location>
</feature>
<evidence type="ECO:0000256" key="3">
    <source>
        <dbReference type="ARBA" id="ARBA00012720"/>
    </source>
</evidence>
<gene>
    <name evidence="18" type="ORF">TVD_01330</name>
</gene>
<keyword evidence="8" id="KW-0862">Zinc</keyword>
<evidence type="ECO:0000256" key="6">
    <source>
        <dbReference type="ARBA" id="ARBA00022771"/>
    </source>
</evidence>
<dbReference type="InterPro" id="IPR015886">
    <property type="entry name" value="H2TH_FPG"/>
</dbReference>
<dbReference type="Gene3D" id="1.10.8.50">
    <property type="match status" value="1"/>
</dbReference>
<dbReference type="GO" id="GO:0000703">
    <property type="term" value="F:oxidized pyrimidine nucleobase lesion DNA N-glycosylase activity"/>
    <property type="evidence" value="ECO:0007669"/>
    <property type="project" value="TreeGrafter"/>
</dbReference>
<dbReference type="EC" id="4.2.99.18" evidence="3"/>
<dbReference type="KEGG" id="tvr:TVD_01330"/>
<evidence type="ECO:0000256" key="1">
    <source>
        <dbReference type="ARBA" id="ARBA00001947"/>
    </source>
</evidence>
<keyword evidence="13" id="KW-0326">Glycosidase</keyword>
<keyword evidence="19" id="KW-1185">Reference proteome</keyword>
<dbReference type="PANTHER" id="PTHR42697:SF1">
    <property type="entry name" value="ENDONUCLEASE 8"/>
    <property type="match status" value="1"/>
</dbReference>
<evidence type="ECO:0000259" key="16">
    <source>
        <dbReference type="PROSITE" id="PS51066"/>
    </source>
</evidence>
<dbReference type="PROSITE" id="PS51066">
    <property type="entry name" value="ZF_FPG_2"/>
    <property type="match status" value="1"/>
</dbReference>
<evidence type="ECO:0000256" key="7">
    <source>
        <dbReference type="ARBA" id="ARBA00022801"/>
    </source>
</evidence>
<evidence type="ECO:0000256" key="4">
    <source>
        <dbReference type="ARBA" id="ARBA00022723"/>
    </source>
</evidence>
<evidence type="ECO:0000256" key="10">
    <source>
        <dbReference type="ARBA" id="ARBA00023204"/>
    </source>
</evidence>
<evidence type="ECO:0000256" key="12">
    <source>
        <dbReference type="ARBA" id="ARBA00023268"/>
    </source>
</evidence>
<evidence type="ECO:0000256" key="2">
    <source>
        <dbReference type="ARBA" id="ARBA00009409"/>
    </source>
</evidence>
<keyword evidence="12" id="KW-0511">Multifunctional enzyme</keyword>
<protein>
    <recommendedName>
        <fullName evidence="3">DNA-(apurinic or apyrimidinic site) lyase</fullName>
        <ecNumber evidence="3">4.2.99.18</ecNumber>
    </recommendedName>
</protein>
<dbReference type="SUPFAM" id="SSF81624">
    <property type="entry name" value="N-terminal domain of MutM-like DNA repair proteins"/>
    <property type="match status" value="1"/>
</dbReference>
<keyword evidence="10" id="KW-0234">DNA repair</keyword>
<dbReference type="InterPro" id="IPR012319">
    <property type="entry name" value="FPG_cat"/>
</dbReference>
<comment type="similarity">
    <text evidence="2">Belongs to the FPG family.</text>
</comment>
<dbReference type="RefSeq" id="WP_047250607.1">
    <property type="nucleotide sequence ID" value="NZ_CP011367.1"/>
</dbReference>
<evidence type="ECO:0000256" key="15">
    <source>
        <dbReference type="PROSITE-ProRule" id="PRU00391"/>
    </source>
</evidence>
<keyword evidence="5" id="KW-0227">DNA damage</keyword>
<keyword evidence="9" id="KW-0238">DNA-binding</keyword>
<dbReference type="Pfam" id="PF06827">
    <property type="entry name" value="zf-FPG_IleRS"/>
    <property type="match status" value="1"/>
</dbReference>
<dbReference type="GO" id="GO:0008270">
    <property type="term" value="F:zinc ion binding"/>
    <property type="evidence" value="ECO:0007669"/>
    <property type="project" value="UniProtKB-KW"/>
</dbReference>
<name>A0A0G3FYM5_9GAMM</name>
<dbReference type="SUPFAM" id="SSF57716">
    <property type="entry name" value="Glucocorticoid receptor-like (DNA-binding domain)"/>
    <property type="match status" value="1"/>
</dbReference>
<dbReference type="SUPFAM" id="SSF46946">
    <property type="entry name" value="S13-like H2TH domain"/>
    <property type="match status" value="1"/>
</dbReference>